<dbReference type="EC" id="3.6.1.-" evidence="10"/>
<dbReference type="GO" id="GO:0005525">
    <property type="term" value="F:GTP binding"/>
    <property type="evidence" value="ECO:0007669"/>
    <property type="project" value="UniProtKB-UniRule"/>
</dbReference>
<evidence type="ECO:0000313" key="14">
    <source>
        <dbReference type="Proteomes" id="UP000027616"/>
    </source>
</evidence>
<protein>
    <recommendedName>
        <fullName evidence="10">Small ribosomal subunit biogenesis GTPase RsgA</fullName>
        <ecNumber evidence="10">3.6.1.-</ecNumber>
    </recommendedName>
</protein>
<organism evidence="13 14">
    <name type="scientific">Mucinivorans hirudinis</name>
    <dbReference type="NCBI Taxonomy" id="1433126"/>
    <lineage>
        <taxon>Bacteria</taxon>
        <taxon>Pseudomonadati</taxon>
        <taxon>Bacteroidota</taxon>
        <taxon>Bacteroidia</taxon>
        <taxon>Bacteroidales</taxon>
        <taxon>Rikenellaceae</taxon>
        <taxon>Mucinivorans</taxon>
    </lineage>
</organism>
<feature type="binding site" evidence="10">
    <location>
        <begin position="125"/>
        <end position="128"/>
    </location>
    <ligand>
        <name>GTP</name>
        <dbReference type="ChEBI" id="CHEBI:37565"/>
    </ligand>
</feature>
<keyword evidence="3 10" id="KW-0479">Metal-binding</keyword>
<dbReference type="PANTHER" id="PTHR32120:SF11">
    <property type="entry name" value="SMALL RIBOSOMAL SUBUNIT BIOGENESIS GTPASE RSGA 1, MITOCHONDRIAL-RELATED"/>
    <property type="match status" value="1"/>
</dbReference>
<dbReference type="Proteomes" id="UP000027616">
    <property type="component" value="Chromosome I"/>
</dbReference>
<feature type="binding site" evidence="10">
    <location>
        <begin position="173"/>
        <end position="181"/>
    </location>
    <ligand>
        <name>GTP</name>
        <dbReference type="ChEBI" id="CHEBI:37565"/>
    </ligand>
</feature>
<feature type="binding site" evidence="10">
    <location>
        <position position="268"/>
    </location>
    <ligand>
        <name>Zn(2+)</name>
        <dbReference type="ChEBI" id="CHEBI:29105"/>
    </ligand>
</feature>
<dbReference type="GO" id="GO:0019843">
    <property type="term" value="F:rRNA binding"/>
    <property type="evidence" value="ECO:0007669"/>
    <property type="project" value="UniProtKB-KW"/>
</dbReference>
<evidence type="ECO:0000256" key="3">
    <source>
        <dbReference type="ARBA" id="ARBA00022723"/>
    </source>
</evidence>
<accession>A0A060R9F5</accession>
<dbReference type="KEGG" id="rbc:BN938_2139"/>
<keyword evidence="2 10" id="KW-0690">Ribosome biogenesis</keyword>
<evidence type="ECO:0000259" key="12">
    <source>
        <dbReference type="PROSITE" id="PS51721"/>
    </source>
</evidence>
<dbReference type="InterPro" id="IPR010914">
    <property type="entry name" value="RsgA_GTPase_dom"/>
</dbReference>
<dbReference type="InterPro" id="IPR031944">
    <property type="entry name" value="RsgA_N"/>
</dbReference>
<evidence type="ECO:0000256" key="1">
    <source>
        <dbReference type="ARBA" id="ARBA00022490"/>
    </source>
</evidence>
<feature type="domain" description="EngC GTPase" evidence="11">
    <location>
        <begin position="85"/>
        <end position="229"/>
    </location>
</feature>
<dbReference type="InterPro" id="IPR030378">
    <property type="entry name" value="G_CP_dom"/>
</dbReference>
<dbReference type="GO" id="GO:0003924">
    <property type="term" value="F:GTPase activity"/>
    <property type="evidence" value="ECO:0007669"/>
    <property type="project" value="UniProtKB-UniRule"/>
</dbReference>
<keyword evidence="9 10" id="KW-0342">GTP-binding</keyword>
<feature type="binding site" evidence="10">
    <location>
        <position position="260"/>
    </location>
    <ligand>
        <name>Zn(2+)</name>
        <dbReference type="ChEBI" id="CHEBI:29105"/>
    </ligand>
</feature>
<dbReference type="GO" id="GO:0042274">
    <property type="term" value="P:ribosomal small subunit biogenesis"/>
    <property type="evidence" value="ECO:0007669"/>
    <property type="project" value="UniProtKB-UniRule"/>
</dbReference>
<dbReference type="SUPFAM" id="SSF52540">
    <property type="entry name" value="P-loop containing nucleoside triphosphate hydrolases"/>
    <property type="match status" value="1"/>
</dbReference>
<feature type="binding site" evidence="10">
    <location>
        <position position="262"/>
    </location>
    <ligand>
        <name>Zn(2+)</name>
        <dbReference type="ChEBI" id="CHEBI:29105"/>
    </ligand>
</feature>
<feature type="domain" description="CP-type G" evidence="12">
    <location>
        <begin position="76"/>
        <end position="231"/>
    </location>
</feature>
<feature type="binding site" evidence="10">
    <location>
        <position position="255"/>
    </location>
    <ligand>
        <name>Zn(2+)</name>
        <dbReference type="ChEBI" id="CHEBI:29105"/>
    </ligand>
</feature>
<evidence type="ECO:0000256" key="2">
    <source>
        <dbReference type="ARBA" id="ARBA00022517"/>
    </source>
</evidence>
<evidence type="ECO:0000256" key="9">
    <source>
        <dbReference type="ARBA" id="ARBA00023134"/>
    </source>
</evidence>
<reference evidence="13 14" key="1">
    <citation type="journal article" date="2015" name="Genome Announc.">
        <title>Complete Genome Sequence of the Novel Leech Symbiont Mucinivorans hirudinis M3T.</title>
        <authorList>
            <person name="Nelson M.C."/>
            <person name="Bomar L."/>
            <person name="Graf J."/>
        </authorList>
    </citation>
    <scope>NUCLEOTIDE SEQUENCE [LARGE SCALE GENOMIC DNA]</scope>
    <source>
        <strain evidence="14">M3</strain>
    </source>
</reference>
<evidence type="ECO:0000259" key="11">
    <source>
        <dbReference type="PROSITE" id="PS50936"/>
    </source>
</evidence>
<dbReference type="PROSITE" id="PS51721">
    <property type="entry name" value="G_CP"/>
    <property type="match status" value="1"/>
</dbReference>
<keyword evidence="14" id="KW-1185">Reference proteome</keyword>
<evidence type="ECO:0000256" key="4">
    <source>
        <dbReference type="ARBA" id="ARBA00022730"/>
    </source>
</evidence>
<dbReference type="AlphaFoldDB" id="A0A060R9F5"/>
<name>A0A060R9F5_9BACT</name>
<keyword evidence="5 10" id="KW-0547">Nucleotide-binding</keyword>
<keyword evidence="8 10" id="KW-0694">RNA-binding</keyword>
<dbReference type="OrthoDB" id="9809485at2"/>
<sequence length="299" mass="33388">MIVTKSTGSWYTVFDMGSGEEFRCRLRGALRLEGRRSTNPVVVGDEVVVEKTAESDYLITSILPRKNYLIRRSTNLSRESHIIAANIDYIYIIVSAEQPRTNPEFIDRVLVTCEAYKIPATIVVNKSDIDSGEEFREIYELAGYEVINTSVKTGEGIEELSSRLRGGLSLLTGNSGVGKSSVINAIDPSIGARVGNISHYHRKGMHTTTFSEIFRLSNGGFIIDTPGIKGFGLVDLDNDELARYFPDLSRYAPECGYYNCTHIHEPDCAVMQAFAEGKISESRYESYLKMLDDDGKHRK</sequence>
<evidence type="ECO:0000313" key="13">
    <source>
        <dbReference type="EMBL" id="CDN32212.1"/>
    </source>
</evidence>
<dbReference type="Gene3D" id="3.40.50.300">
    <property type="entry name" value="P-loop containing nucleotide triphosphate hydrolases"/>
    <property type="match status" value="1"/>
</dbReference>
<dbReference type="PANTHER" id="PTHR32120">
    <property type="entry name" value="SMALL RIBOSOMAL SUBUNIT BIOGENESIS GTPASE RSGA"/>
    <property type="match status" value="1"/>
</dbReference>
<comment type="cofactor">
    <cofactor evidence="10">
        <name>Zn(2+)</name>
        <dbReference type="ChEBI" id="CHEBI:29105"/>
    </cofactor>
    <text evidence="10">Binds 1 zinc ion per subunit.</text>
</comment>
<dbReference type="SUPFAM" id="SSF50249">
    <property type="entry name" value="Nucleic acid-binding proteins"/>
    <property type="match status" value="1"/>
</dbReference>
<dbReference type="eggNOG" id="COG1162">
    <property type="taxonomic scope" value="Bacteria"/>
</dbReference>
<comment type="subcellular location">
    <subcellularLocation>
        <location evidence="10">Cytoplasm</location>
    </subcellularLocation>
</comment>
<dbReference type="HAMAP" id="MF_01820">
    <property type="entry name" value="GTPase_RsgA"/>
    <property type="match status" value="1"/>
</dbReference>
<evidence type="ECO:0000256" key="6">
    <source>
        <dbReference type="ARBA" id="ARBA00022801"/>
    </source>
</evidence>
<evidence type="ECO:0000256" key="7">
    <source>
        <dbReference type="ARBA" id="ARBA00022833"/>
    </source>
</evidence>
<comment type="similarity">
    <text evidence="10">Belongs to the TRAFAC class YlqF/YawG GTPase family. RsgA subfamily.</text>
</comment>
<evidence type="ECO:0000256" key="8">
    <source>
        <dbReference type="ARBA" id="ARBA00022884"/>
    </source>
</evidence>
<dbReference type="STRING" id="1433126.BN938_2139"/>
<gene>
    <name evidence="10" type="primary">rsgA</name>
    <name evidence="13" type="ORF">BN938_2139</name>
</gene>
<dbReference type="GO" id="GO:0005737">
    <property type="term" value="C:cytoplasm"/>
    <property type="evidence" value="ECO:0007669"/>
    <property type="project" value="UniProtKB-SubCell"/>
</dbReference>
<dbReference type="InterPro" id="IPR027417">
    <property type="entry name" value="P-loop_NTPase"/>
</dbReference>
<keyword evidence="6 10" id="KW-0378">Hydrolase</keyword>
<dbReference type="CDD" id="cd01854">
    <property type="entry name" value="YjeQ_EngC"/>
    <property type="match status" value="1"/>
</dbReference>
<keyword evidence="1 10" id="KW-0963">Cytoplasm</keyword>
<dbReference type="Pfam" id="PF16745">
    <property type="entry name" value="RsgA_N"/>
    <property type="match status" value="1"/>
</dbReference>
<keyword evidence="4 10" id="KW-0699">rRNA-binding</keyword>
<dbReference type="GO" id="GO:0046872">
    <property type="term" value="F:metal ion binding"/>
    <property type="evidence" value="ECO:0007669"/>
    <property type="project" value="UniProtKB-KW"/>
</dbReference>
<dbReference type="PATRIC" id="fig|1433126.3.peg.2112"/>
<dbReference type="NCBIfam" id="TIGR00157">
    <property type="entry name" value="ribosome small subunit-dependent GTPase A"/>
    <property type="match status" value="1"/>
</dbReference>
<dbReference type="InterPro" id="IPR004881">
    <property type="entry name" value="Ribosome_biogen_GTPase_RsgA"/>
</dbReference>
<comment type="function">
    <text evidence="10">One of several proteins that assist in the late maturation steps of the functional core of the 30S ribosomal subunit. Helps release RbfA from mature subunits. May play a role in the assembly of ribosomal proteins into the subunit. Circularly permuted GTPase that catalyzes slow GTP hydrolysis, GTPase activity is stimulated by the 30S ribosomal subunit.</text>
</comment>
<dbReference type="InterPro" id="IPR012340">
    <property type="entry name" value="NA-bd_OB-fold"/>
</dbReference>
<dbReference type="Gene3D" id="1.10.40.50">
    <property type="entry name" value="Probable gtpase engc, domain 3"/>
    <property type="match status" value="1"/>
</dbReference>
<proteinExistence type="inferred from homology"/>
<keyword evidence="7 10" id="KW-0862">Zinc</keyword>
<dbReference type="HOGENOM" id="CLU_033617_2_0_10"/>
<evidence type="ECO:0000256" key="10">
    <source>
        <dbReference type="HAMAP-Rule" id="MF_01820"/>
    </source>
</evidence>
<comment type="subunit">
    <text evidence="10">Monomer. Associates with 30S ribosomal subunit, binds 16S rRNA.</text>
</comment>
<dbReference type="Gene3D" id="2.40.50.140">
    <property type="entry name" value="Nucleic acid-binding proteins"/>
    <property type="match status" value="1"/>
</dbReference>
<evidence type="ECO:0000256" key="5">
    <source>
        <dbReference type="ARBA" id="ARBA00022741"/>
    </source>
</evidence>
<dbReference type="PROSITE" id="PS50936">
    <property type="entry name" value="ENGC_GTPASE"/>
    <property type="match status" value="1"/>
</dbReference>
<dbReference type="EMBL" id="HG934468">
    <property type="protein sequence ID" value="CDN32212.1"/>
    <property type="molecule type" value="Genomic_DNA"/>
</dbReference>
<dbReference type="Pfam" id="PF03193">
    <property type="entry name" value="RsgA_GTPase"/>
    <property type="match status" value="1"/>
</dbReference>